<dbReference type="CDD" id="cd05804">
    <property type="entry name" value="StaR_like"/>
    <property type="match status" value="1"/>
</dbReference>
<evidence type="ECO:0000256" key="2">
    <source>
        <dbReference type="ARBA" id="ARBA00019992"/>
    </source>
</evidence>
<protein>
    <recommendedName>
        <fullName evidence="2">Tetratricopeptide repeat protein 38</fullName>
    </recommendedName>
</protein>
<dbReference type="Gene3D" id="1.25.40.10">
    <property type="entry name" value="Tetratricopeptide repeat domain"/>
    <property type="match status" value="1"/>
</dbReference>
<sequence length="445" mass="48079">MLQDRQGNPLTGANAEAVAAFDAGVRAFNIYRGDPLAHADAALAAAPACVMAHLLKAHLLLMATEPAAAEEAGGILGHVRNLPMSDREAGHLAALQQVLAGDWSRGAETLDRLNMRYPHDLLALQSGHLMDFYRGNARNLRDRVTRVLPAWTADVPGYSIVLGFQAFGLEECGDYARAEAAGREALAREPLDCWAHHAVAHVMEMQGRAEDGIGWMQVRQAQWDGDDNFFKVHNWWHKALFHLDLDDAEGALALYDGAVRREASEVAMDLVDASALLWRLHAAGVDVGGRCLEVAEVWRAHADGKLYPFNDWHAAMAYLGADQVVEVDRLIAAYENAPSAGEVGRWQAQIGLPLLRGFRAFATGHYAEAVSDLHTGRAIANGFGGSHAQRDVIDWTLAEAAIRAGLGAEAVAFAQERVAVKPHSPISRRSLQRARSISAAPAAAA</sequence>
<comment type="caution">
    <text evidence="5">The sequence shown here is derived from an EMBL/GenBank/DDBJ whole genome shotgun (WGS) entry which is preliminary data.</text>
</comment>
<accession>A0A934V184</accession>
<reference evidence="5" key="2">
    <citation type="journal article" date="2020" name="Microorganisms">
        <title>Osmotic Adaptation and Compatible Solute Biosynthesis of Phototrophic Bacteria as Revealed from Genome Analyses.</title>
        <authorList>
            <person name="Imhoff J.F."/>
            <person name="Rahn T."/>
            <person name="Kunzel S."/>
            <person name="Keller A."/>
            <person name="Neulinger S.C."/>
        </authorList>
    </citation>
    <scope>NUCLEOTIDE SEQUENCE</scope>
    <source>
        <strain evidence="5">DSM 9154</strain>
    </source>
</reference>
<keyword evidence="4" id="KW-0802">TPR repeat</keyword>
<comment type="similarity">
    <text evidence="1">Belongs to the TTC38 family.</text>
</comment>
<dbReference type="RefSeq" id="WP_027288368.1">
    <property type="nucleotide sequence ID" value="NZ_NRRE01000027.1"/>
</dbReference>
<evidence type="ECO:0000256" key="3">
    <source>
        <dbReference type="ARBA" id="ARBA00022737"/>
    </source>
</evidence>
<dbReference type="EMBL" id="NRRE01000027">
    <property type="protein sequence ID" value="MBK1698350.1"/>
    <property type="molecule type" value="Genomic_DNA"/>
</dbReference>
<evidence type="ECO:0000313" key="5">
    <source>
        <dbReference type="EMBL" id="MBK1698350.1"/>
    </source>
</evidence>
<name>A0A934V184_9PROT</name>
<dbReference type="InterPro" id="IPR011990">
    <property type="entry name" value="TPR-like_helical_dom_sf"/>
</dbReference>
<dbReference type="AlphaFoldDB" id="A0A934V184"/>
<evidence type="ECO:0000313" key="6">
    <source>
        <dbReference type="Proteomes" id="UP000778970"/>
    </source>
</evidence>
<reference evidence="5" key="1">
    <citation type="submission" date="2017-08" db="EMBL/GenBank/DDBJ databases">
        <authorList>
            <person name="Imhoff J.F."/>
            <person name="Rahn T."/>
            <person name="Kuenzel S."/>
            <person name="Neulinger S.C."/>
        </authorList>
    </citation>
    <scope>NUCLEOTIDE SEQUENCE</scope>
    <source>
        <strain evidence="5">DSM 9154</strain>
    </source>
</reference>
<dbReference type="Proteomes" id="UP000778970">
    <property type="component" value="Unassembled WGS sequence"/>
</dbReference>
<evidence type="ECO:0000256" key="4">
    <source>
        <dbReference type="ARBA" id="ARBA00022803"/>
    </source>
</evidence>
<dbReference type="InterPro" id="IPR033891">
    <property type="entry name" value="TTC38"/>
</dbReference>
<dbReference type="PANTHER" id="PTHR16263:SF4">
    <property type="entry name" value="TETRATRICOPEPTIDE REPEAT PROTEIN 38"/>
    <property type="match status" value="1"/>
</dbReference>
<dbReference type="PANTHER" id="PTHR16263">
    <property type="entry name" value="TETRATRICOPEPTIDE REPEAT PROTEIN 38"/>
    <property type="match status" value="1"/>
</dbReference>
<gene>
    <name evidence="5" type="ORF">CKO21_13970</name>
</gene>
<keyword evidence="3" id="KW-0677">Repeat</keyword>
<proteinExistence type="inferred from homology"/>
<dbReference type="SUPFAM" id="SSF48452">
    <property type="entry name" value="TPR-like"/>
    <property type="match status" value="1"/>
</dbReference>
<organism evidence="5 6">
    <name type="scientific">Rhodovibrio salinarum</name>
    <dbReference type="NCBI Taxonomy" id="1087"/>
    <lineage>
        <taxon>Bacteria</taxon>
        <taxon>Pseudomonadati</taxon>
        <taxon>Pseudomonadota</taxon>
        <taxon>Alphaproteobacteria</taxon>
        <taxon>Rhodospirillales</taxon>
        <taxon>Rhodovibrionaceae</taxon>
        <taxon>Rhodovibrio</taxon>
    </lineage>
</organism>
<evidence type="ECO:0000256" key="1">
    <source>
        <dbReference type="ARBA" id="ARBA00005857"/>
    </source>
</evidence>
<keyword evidence="6" id="KW-1185">Reference proteome</keyword>